<sequence length="72" mass="7926">DLYFWALRISVILSWVAPGANHPGSMLVGQITAPLYKACHRVIPNLGGLDLSPIFLFLVISLLKQFLAAYTI</sequence>
<comment type="caution">
    <text evidence="2">The sequence shown here is derived from an EMBL/GenBank/DDBJ whole genome shotgun (WGS) entry which is preliminary data.</text>
</comment>
<evidence type="ECO:0000313" key="3">
    <source>
        <dbReference type="Proteomes" id="UP001379949"/>
    </source>
</evidence>
<dbReference type="Pfam" id="PF02325">
    <property type="entry name" value="CCB3_YggT"/>
    <property type="match status" value="1"/>
</dbReference>
<dbReference type="PANTHER" id="PTHR33219">
    <property type="entry name" value="YLMG HOMOLOG PROTEIN 2, CHLOROPLASTIC"/>
    <property type="match status" value="1"/>
</dbReference>
<proteinExistence type="inferred from homology"/>
<name>A0ABU9G9C1_9GAMM</name>
<keyword evidence="3" id="KW-1185">Reference proteome</keyword>
<protein>
    <submittedName>
        <fullName evidence="2">YggT family protein</fullName>
    </submittedName>
</protein>
<dbReference type="RefSeq" id="WP_341568266.1">
    <property type="nucleotide sequence ID" value="NZ_JBAKAR010000260.1"/>
</dbReference>
<dbReference type="InterPro" id="IPR003425">
    <property type="entry name" value="CCB3/YggT"/>
</dbReference>
<feature type="non-terminal residue" evidence="2">
    <location>
        <position position="1"/>
    </location>
</feature>
<feature type="non-terminal residue" evidence="2">
    <location>
        <position position="72"/>
    </location>
</feature>
<reference evidence="2 3" key="1">
    <citation type="submission" date="2024-02" db="EMBL/GenBank/DDBJ databases">
        <title>Bacteria isolated from the canopy kelp, Nereocystis luetkeana.</title>
        <authorList>
            <person name="Pfister C.A."/>
            <person name="Younker I.T."/>
            <person name="Light S.H."/>
        </authorList>
    </citation>
    <scope>NUCLEOTIDE SEQUENCE [LARGE SCALE GENOMIC DNA]</scope>
    <source>
        <strain evidence="2 3">TI.4.07</strain>
    </source>
</reference>
<evidence type="ECO:0000256" key="1">
    <source>
        <dbReference type="ARBA" id="ARBA00010894"/>
    </source>
</evidence>
<comment type="similarity">
    <text evidence="1">Belongs to the YggT family.</text>
</comment>
<organism evidence="2 3">
    <name type="scientific">Marinomonas arenicola</name>
    <dbReference type="NCBI Taxonomy" id="569601"/>
    <lineage>
        <taxon>Bacteria</taxon>
        <taxon>Pseudomonadati</taxon>
        <taxon>Pseudomonadota</taxon>
        <taxon>Gammaproteobacteria</taxon>
        <taxon>Oceanospirillales</taxon>
        <taxon>Oceanospirillaceae</taxon>
        <taxon>Marinomonas</taxon>
    </lineage>
</organism>
<accession>A0ABU9G9C1</accession>
<dbReference type="PANTHER" id="PTHR33219:SF14">
    <property type="entry name" value="PROTEIN COFACTOR ASSEMBLY OF COMPLEX C SUBUNIT B CCB3, CHLOROPLASTIC-RELATED"/>
    <property type="match status" value="1"/>
</dbReference>
<gene>
    <name evidence="2" type="ORF">V6242_18285</name>
</gene>
<evidence type="ECO:0000313" key="2">
    <source>
        <dbReference type="EMBL" id="MEL0615082.1"/>
    </source>
</evidence>
<dbReference type="Proteomes" id="UP001379949">
    <property type="component" value="Unassembled WGS sequence"/>
</dbReference>
<dbReference type="EMBL" id="JBAKAR010000260">
    <property type="protein sequence ID" value="MEL0615082.1"/>
    <property type="molecule type" value="Genomic_DNA"/>
</dbReference>